<dbReference type="Pfam" id="PF01590">
    <property type="entry name" value="GAF"/>
    <property type="match status" value="1"/>
</dbReference>
<feature type="domain" description="HD-GYP" evidence="1">
    <location>
        <begin position="166"/>
        <end position="375"/>
    </location>
</feature>
<proteinExistence type="predicted"/>
<gene>
    <name evidence="2" type="ORF">E2I14_08880</name>
</gene>
<accession>A0A4R5W2B3</accession>
<dbReference type="PANTHER" id="PTHR45228:SF1">
    <property type="entry name" value="CYCLIC DI-GMP PHOSPHODIESTERASE TM_0186"/>
    <property type="match status" value="1"/>
</dbReference>
<dbReference type="SUPFAM" id="SSF109604">
    <property type="entry name" value="HD-domain/PDEase-like"/>
    <property type="match status" value="1"/>
</dbReference>
<dbReference type="Gene3D" id="3.30.450.40">
    <property type="match status" value="1"/>
</dbReference>
<dbReference type="InterPro" id="IPR003018">
    <property type="entry name" value="GAF"/>
</dbReference>
<keyword evidence="3" id="KW-1185">Reference proteome</keyword>
<reference evidence="2 3" key="1">
    <citation type="submission" date="2019-03" db="EMBL/GenBank/DDBJ databases">
        <title>Sapientia aquatica gen. nov., sp. nov., isolated from a crater lake.</title>
        <authorList>
            <person name="Felfoldi T."/>
            <person name="Szabo A."/>
            <person name="Toth E."/>
            <person name="Schumann P."/>
            <person name="Keki Z."/>
            <person name="Marialigeti K."/>
            <person name="Mathe I."/>
        </authorList>
    </citation>
    <scope>NUCLEOTIDE SEQUENCE [LARGE SCALE GENOMIC DNA]</scope>
    <source>
        <strain evidence="2 3">SA-152</strain>
    </source>
</reference>
<dbReference type="CDD" id="cd00077">
    <property type="entry name" value="HDc"/>
    <property type="match status" value="1"/>
</dbReference>
<dbReference type="OrthoDB" id="9763857at2"/>
<dbReference type="AlphaFoldDB" id="A0A4R5W2B3"/>
<protein>
    <submittedName>
        <fullName evidence="2">HD domain-containing protein</fullName>
    </submittedName>
</protein>
<dbReference type="Proteomes" id="UP000294829">
    <property type="component" value="Unassembled WGS sequence"/>
</dbReference>
<dbReference type="InterPro" id="IPR052020">
    <property type="entry name" value="Cyclic_di-GMP/3'3'-cGAMP_PDE"/>
</dbReference>
<sequence>MDHPDFNVLTESFSGSHASLSKSLQAIHEAIGLRYPYIDRVAIALYEPHTDLLKTFISSNKDDQKLVRYEAHLKDVPSLLSLATSHQSRIISDIPATLCTPTTHTNWLKEHDYHSSLTVPIYRANKLNAFLFFDSKIAHSFDAESARFLEVFADLISQLFLLQINQIHSLVGTVQVASGLARIRDLETGQHLERMANYARLMAQALAHTYELDDEFIEYLYLFAPLHDIGKVGIPDSVLLKPGKLDAAEWDIMRRHVEIGVTITKKIIADMDLEDSVITRIMHNIVAYHHERGDGKGYPYGMQLEQIPIEARIVAVADVYDALSNKRPYKEPWREEEIVAELRKEAGLRRLDSQCVEALIAAKEQRLAIQVQFADKID</sequence>
<dbReference type="GO" id="GO:0008081">
    <property type="term" value="F:phosphoric diester hydrolase activity"/>
    <property type="evidence" value="ECO:0007669"/>
    <property type="project" value="UniProtKB-ARBA"/>
</dbReference>
<name>A0A4R5W2B3_9BURK</name>
<evidence type="ECO:0000313" key="2">
    <source>
        <dbReference type="EMBL" id="TDK66566.1"/>
    </source>
</evidence>
<comment type="caution">
    <text evidence="2">The sequence shown here is derived from an EMBL/GenBank/DDBJ whole genome shotgun (WGS) entry which is preliminary data.</text>
</comment>
<dbReference type="InterPro" id="IPR029016">
    <property type="entry name" value="GAF-like_dom_sf"/>
</dbReference>
<dbReference type="PANTHER" id="PTHR45228">
    <property type="entry name" value="CYCLIC DI-GMP PHOSPHODIESTERASE TM_0186-RELATED"/>
    <property type="match status" value="1"/>
</dbReference>
<dbReference type="SUPFAM" id="SSF55781">
    <property type="entry name" value="GAF domain-like"/>
    <property type="match status" value="1"/>
</dbReference>
<dbReference type="PROSITE" id="PS51832">
    <property type="entry name" value="HD_GYP"/>
    <property type="match status" value="1"/>
</dbReference>
<dbReference type="EMBL" id="SMYL01000003">
    <property type="protein sequence ID" value="TDK66566.1"/>
    <property type="molecule type" value="Genomic_DNA"/>
</dbReference>
<evidence type="ECO:0000313" key="3">
    <source>
        <dbReference type="Proteomes" id="UP000294829"/>
    </source>
</evidence>
<evidence type="ECO:0000259" key="1">
    <source>
        <dbReference type="PROSITE" id="PS51832"/>
    </source>
</evidence>
<dbReference type="InterPro" id="IPR003607">
    <property type="entry name" value="HD/PDEase_dom"/>
</dbReference>
<organism evidence="2 3">
    <name type="scientific">Sapientia aquatica</name>
    <dbReference type="NCBI Taxonomy" id="1549640"/>
    <lineage>
        <taxon>Bacteria</taxon>
        <taxon>Pseudomonadati</taxon>
        <taxon>Pseudomonadota</taxon>
        <taxon>Betaproteobacteria</taxon>
        <taxon>Burkholderiales</taxon>
        <taxon>Oxalobacteraceae</taxon>
        <taxon>Sapientia</taxon>
    </lineage>
</organism>
<dbReference type="SMART" id="SM00471">
    <property type="entry name" value="HDc"/>
    <property type="match status" value="1"/>
</dbReference>
<dbReference type="Pfam" id="PF13487">
    <property type="entry name" value="HD_5"/>
    <property type="match status" value="1"/>
</dbReference>
<dbReference type="Gene3D" id="1.10.3210.10">
    <property type="entry name" value="Hypothetical protein af1432"/>
    <property type="match status" value="1"/>
</dbReference>
<dbReference type="InterPro" id="IPR037522">
    <property type="entry name" value="HD_GYP_dom"/>
</dbReference>
<dbReference type="RefSeq" id="WP_133327578.1">
    <property type="nucleotide sequence ID" value="NZ_SMYL01000003.1"/>
</dbReference>